<feature type="region of interest" description="Disordered" evidence="1">
    <location>
        <begin position="618"/>
        <end position="655"/>
    </location>
</feature>
<dbReference type="EMBL" id="VIIS01000097">
    <property type="protein sequence ID" value="KAF0313357.1"/>
    <property type="molecule type" value="Genomic_DNA"/>
</dbReference>
<dbReference type="InterPro" id="IPR037752">
    <property type="entry name" value="C2C_KIAA1228"/>
</dbReference>
<feature type="domain" description="C2" evidence="2">
    <location>
        <begin position="866"/>
        <end position="985"/>
    </location>
</feature>
<reference evidence="3 4" key="1">
    <citation type="submission" date="2019-07" db="EMBL/GenBank/DDBJ databases">
        <title>Draft genome assembly of a fouling barnacle, Amphibalanus amphitrite (Darwin, 1854): The first reference genome for Thecostraca.</title>
        <authorList>
            <person name="Kim W."/>
        </authorList>
    </citation>
    <scope>NUCLEOTIDE SEQUENCE [LARGE SCALE GENOMIC DNA]</scope>
    <source>
        <strain evidence="3">SNU_AA5</strain>
        <tissue evidence="3">Soma without cirri and trophi</tissue>
    </source>
</reference>
<proteinExistence type="predicted"/>
<dbReference type="PANTHER" id="PTHR45761">
    <property type="entry name" value="EXTENDED SYNAPTOTAGMIN-LIKE PROTEIN 2, ISOFORM C"/>
    <property type="match status" value="1"/>
</dbReference>
<feature type="compositionally biased region" description="Basic and acidic residues" evidence="1">
    <location>
        <begin position="487"/>
        <end position="508"/>
    </location>
</feature>
<protein>
    <submittedName>
        <fullName evidence="3">Extended synaptotagmin-2</fullName>
    </submittedName>
</protein>
<feature type="compositionally biased region" description="Pro residues" evidence="1">
    <location>
        <begin position="224"/>
        <end position="233"/>
    </location>
</feature>
<dbReference type="FunFam" id="2.60.40.150:FF:000093">
    <property type="entry name" value="Extended synaptotagmin 3"/>
    <property type="match status" value="1"/>
</dbReference>
<name>A0A6A4X214_AMPAM</name>
<feature type="compositionally biased region" description="Polar residues" evidence="1">
    <location>
        <begin position="1030"/>
        <end position="1041"/>
    </location>
</feature>
<comment type="caution">
    <text evidence="3">The sequence shown here is derived from an EMBL/GenBank/DDBJ whole genome shotgun (WGS) entry which is preliminary data.</text>
</comment>
<dbReference type="GO" id="GO:0031210">
    <property type="term" value="F:phosphatidylcholine binding"/>
    <property type="evidence" value="ECO:0007669"/>
    <property type="project" value="TreeGrafter"/>
</dbReference>
<dbReference type="CDD" id="cd04030">
    <property type="entry name" value="C2C_KIAA1228"/>
    <property type="match status" value="1"/>
</dbReference>
<feature type="compositionally biased region" description="Polar residues" evidence="1">
    <location>
        <begin position="305"/>
        <end position="319"/>
    </location>
</feature>
<dbReference type="SMART" id="SM00239">
    <property type="entry name" value="C2"/>
    <property type="match status" value="6"/>
</dbReference>
<dbReference type="InterPro" id="IPR000008">
    <property type="entry name" value="C2_dom"/>
</dbReference>
<dbReference type="GO" id="GO:0035091">
    <property type="term" value="F:phosphatidylinositol binding"/>
    <property type="evidence" value="ECO:0007669"/>
    <property type="project" value="TreeGrafter"/>
</dbReference>
<feature type="region of interest" description="Disordered" evidence="1">
    <location>
        <begin position="453"/>
        <end position="535"/>
    </location>
</feature>
<feature type="region of interest" description="Disordered" evidence="1">
    <location>
        <begin position="994"/>
        <end position="1073"/>
    </location>
</feature>
<feature type="region of interest" description="Disordered" evidence="1">
    <location>
        <begin position="782"/>
        <end position="864"/>
    </location>
</feature>
<feature type="compositionally biased region" description="Low complexity" evidence="1">
    <location>
        <begin position="1003"/>
        <end position="1016"/>
    </location>
</feature>
<dbReference type="SUPFAM" id="SSF49562">
    <property type="entry name" value="C2 domain (Calcium/lipid-binding domain, CaLB)"/>
    <property type="match status" value="7"/>
</dbReference>
<organism evidence="3 4">
    <name type="scientific">Amphibalanus amphitrite</name>
    <name type="common">Striped barnacle</name>
    <name type="synonym">Balanus amphitrite</name>
    <dbReference type="NCBI Taxonomy" id="1232801"/>
    <lineage>
        <taxon>Eukaryota</taxon>
        <taxon>Metazoa</taxon>
        <taxon>Ecdysozoa</taxon>
        <taxon>Arthropoda</taxon>
        <taxon>Crustacea</taxon>
        <taxon>Multicrustacea</taxon>
        <taxon>Cirripedia</taxon>
        <taxon>Thoracica</taxon>
        <taxon>Thoracicalcarea</taxon>
        <taxon>Balanomorpha</taxon>
        <taxon>Balanoidea</taxon>
        <taxon>Balanidae</taxon>
        <taxon>Amphibalaninae</taxon>
        <taxon>Amphibalanus</taxon>
    </lineage>
</organism>
<feature type="domain" description="C2" evidence="2">
    <location>
        <begin position="1074"/>
        <end position="1194"/>
    </location>
</feature>
<feature type="compositionally biased region" description="Low complexity" evidence="1">
    <location>
        <begin position="238"/>
        <end position="252"/>
    </location>
</feature>
<keyword evidence="4" id="KW-1185">Reference proteome</keyword>
<dbReference type="InterPro" id="IPR051634">
    <property type="entry name" value="Extended_Synaptotagmin"/>
</dbReference>
<feature type="compositionally biased region" description="Pro residues" evidence="1">
    <location>
        <begin position="795"/>
        <end position="807"/>
    </location>
</feature>
<sequence length="1204" mass="133175">MHPRLTYPAPILILQGDCDSHFRVQITLYDYDRGRTDEPLGGCGLDVADIAKAGSQDLWVPLEQARSGRIHLKLDWLSLSTNVADIKKQLNEIEDLSAFDHSGLHSAVLTVFVDSAKKLPMASRAVEPDPLVRLVLGNQKEATSCKYRTLDPVWEEGFSFLVKNPLTQTMTLEDLSVTEQPHTLYNSGPQSKVVLSIQLRILTHDKVAPEDLEGKIPSAMPLRPVAPAPPPAAKPDTDAAAGKAADPAQPTAVPDPTPAVPKPAAKTDDVPPSPPSPVKKETKKRESKVEPVPAETREEVETLLQDLSTDSPVTETSGLRQRKPENPAGADRLGRIQLTLRYSTTRGRLVITVHKVANLPMQGDDIPDPYVKTYLLPDKSESNKRKTQTFKDNCNPVYDETLEYDGSLNETRIRTLEVLVVSKKSFARNPVLGMKHIDLRGVNLEAGTTEWFDLEPEERFDSSEDQTEYDPYSSVGSKGRASPPSPVRKDSKREKKVEVVPAQDRDDVNALIRELSSDRPTSEAPAPAEKSAGADGLGRVQLTLRYSDTREAVLVTVHRAANLPMQGDDIPDPYKLTDNCDPVYEETLEYKGPLSEAQLRTLEVLVVSKKTFARNPVIGMTPASDKQPSDVTSPGTQPAETPQKTEPTNSAGADGLGRVELTLRHNRSKDALEITVHRVVNLPMQGDDIPDPYVKTYLLPDRSEKNKRKTKKLTDNCDPVYEETFEYKGPLSEAQLRTLEVLVVSKKTFARNPVIGMKHIDLRGVNLEAGATEWFDLEPEERFDSSHPKYDPYSSPAPPPAAPPVPEPEVKQETPYPAPAGAGETAQESESAPAEPAPVAAPLVEPPPAASTQPAKPPQHLGGADKLGRIQLTLKYNQARCALAVVVHKVTNLPMQGDDIPDPYVKTYLLPDRSEKNKRKTQKFKDNCNPVYEETLEYEGKLHELLRTLEVQVVSKKTFAPNPILGMKHIDLKSFDLENGMTLWFDLEPEDRFDESEAKPSTPAYDPYSRPPAAAAAPPPVAEQPKQKPLTPQESAVQSLIQDLLPEDVPVREDPPGQAAKPSQPPPHPAGADRLGRIELTLRYSHMKDALEVTVHRVANLPVQGDDIPDPYVKTYLLPDKSESNKRKTEKFKDECNPVYEETFEYKGKQSDVGSRTLEVQVVSKKTFGWNPVLGMKHINLRGVNLEAGTTEWFDLEPEERFDS</sequence>
<dbReference type="InterPro" id="IPR035892">
    <property type="entry name" value="C2_domain_sf"/>
</dbReference>
<dbReference type="GO" id="GO:0006869">
    <property type="term" value="P:lipid transport"/>
    <property type="evidence" value="ECO:0007669"/>
    <property type="project" value="InterPro"/>
</dbReference>
<dbReference type="GO" id="GO:0061817">
    <property type="term" value="P:endoplasmic reticulum-plasma membrane tethering"/>
    <property type="evidence" value="ECO:0007669"/>
    <property type="project" value="InterPro"/>
</dbReference>
<dbReference type="GO" id="GO:0008429">
    <property type="term" value="F:phosphatidylethanolamine binding"/>
    <property type="evidence" value="ECO:0007669"/>
    <property type="project" value="TreeGrafter"/>
</dbReference>
<evidence type="ECO:0000313" key="3">
    <source>
        <dbReference type="EMBL" id="KAF0313357.1"/>
    </source>
</evidence>
<dbReference type="GO" id="GO:0005789">
    <property type="term" value="C:endoplasmic reticulum membrane"/>
    <property type="evidence" value="ECO:0007669"/>
    <property type="project" value="TreeGrafter"/>
</dbReference>
<dbReference type="PANTHER" id="PTHR45761:SF1">
    <property type="entry name" value="EXTENDED SYNAPTOTAGMIN-LIKE PROTEIN 2, ISOFORM C"/>
    <property type="match status" value="1"/>
</dbReference>
<dbReference type="Gene3D" id="2.60.40.150">
    <property type="entry name" value="C2 domain"/>
    <property type="match status" value="7"/>
</dbReference>
<dbReference type="AlphaFoldDB" id="A0A6A4X214"/>
<evidence type="ECO:0000313" key="4">
    <source>
        <dbReference type="Proteomes" id="UP000440578"/>
    </source>
</evidence>
<feature type="compositionally biased region" description="Polar residues" evidence="1">
    <location>
        <begin position="624"/>
        <end position="651"/>
    </location>
</feature>
<dbReference type="OrthoDB" id="1029639at2759"/>
<evidence type="ECO:0000256" key="1">
    <source>
        <dbReference type="SAM" id="MobiDB-lite"/>
    </source>
</evidence>
<dbReference type="GO" id="GO:0005544">
    <property type="term" value="F:calcium-dependent phospholipid binding"/>
    <property type="evidence" value="ECO:0007669"/>
    <property type="project" value="TreeGrafter"/>
</dbReference>
<feature type="compositionally biased region" description="Low complexity" evidence="1">
    <location>
        <begin position="828"/>
        <end position="843"/>
    </location>
</feature>
<dbReference type="GO" id="GO:0005509">
    <property type="term" value="F:calcium ion binding"/>
    <property type="evidence" value="ECO:0007669"/>
    <property type="project" value="TreeGrafter"/>
</dbReference>
<feature type="region of interest" description="Disordered" evidence="1">
    <location>
        <begin position="214"/>
        <end position="330"/>
    </location>
</feature>
<feature type="compositionally biased region" description="Basic and acidic residues" evidence="1">
    <location>
        <begin position="278"/>
        <end position="300"/>
    </location>
</feature>
<feature type="domain" description="C2" evidence="2">
    <location>
        <begin position="332"/>
        <end position="452"/>
    </location>
</feature>
<feature type="domain" description="C2" evidence="2">
    <location>
        <begin position="89"/>
        <end position="236"/>
    </location>
</feature>
<gene>
    <name evidence="3" type="primary">ESYT2_1</name>
    <name evidence="3" type="ORF">FJT64_016110</name>
</gene>
<dbReference type="PROSITE" id="PS50004">
    <property type="entry name" value="C2"/>
    <property type="match status" value="5"/>
</dbReference>
<dbReference type="Proteomes" id="UP000440578">
    <property type="component" value="Unassembled WGS sequence"/>
</dbReference>
<dbReference type="Pfam" id="PF00168">
    <property type="entry name" value="C2"/>
    <property type="match status" value="7"/>
</dbReference>
<accession>A0A6A4X214</accession>
<evidence type="ECO:0000259" key="2">
    <source>
        <dbReference type="PROSITE" id="PS50004"/>
    </source>
</evidence>
<feature type="domain" description="C2" evidence="2">
    <location>
        <begin position="655"/>
        <end position="775"/>
    </location>
</feature>